<sequence length="207" mass="23050">MYAYIVVSMLVGVRTEEMRALTWDRVDLDAEPATVAVWRSVRKSGDTKTKKSRRTLAMPDLAADLLRRRHREQEADRVKAGADWKDTGLVFTTKVGTALDPANVRRGFRAALGSVPSVNPDDWTPRELRHSFVSLMSAGGAAVEQIAHVVGHSDTSTTERIYRHELRPVIQTGATFMNKFAAVDDVGPDWHMEPLFRLPGEGSRTHA</sequence>
<accession>A0ABS7ZKS5</accession>
<dbReference type="CDD" id="cd01189">
    <property type="entry name" value="INT_ICEBs1_C_like"/>
    <property type="match status" value="1"/>
</dbReference>
<organism evidence="3 4">
    <name type="scientific">Isoptericola luteus</name>
    <dbReference type="NCBI Taxonomy" id="2879484"/>
    <lineage>
        <taxon>Bacteria</taxon>
        <taxon>Bacillati</taxon>
        <taxon>Actinomycetota</taxon>
        <taxon>Actinomycetes</taxon>
        <taxon>Micrococcales</taxon>
        <taxon>Promicromonosporaceae</taxon>
        <taxon>Isoptericola</taxon>
    </lineage>
</organism>
<dbReference type="EMBL" id="JAIXCQ010000009">
    <property type="protein sequence ID" value="MCA5894380.1"/>
    <property type="molecule type" value="Genomic_DNA"/>
</dbReference>
<evidence type="ECO:0000256" key="1">
    <source>
        <dbReference type="ARBA" id="ARBA00023172"/>
    </source>
</evidence>
<dbReference type="RefSeq" id="WP_225566141.1">
    <property type="nucleotide sequence ID" value="NZ_JAIXCQ010000009.1"/>
</dbReference>
<feature type="domain" description="Tyr recombinase" evidence="2">
    <location>
        <begin position="1"/>
        <end position="176"/>
    </location>
</feature>
<dbReference type="Gene3D" id="1.10.443.10">
    <property type="entry name" value="Intergrase catalytic core"/>
    <property type="match status" value="1"/>
</dbReference>
<dbReference type="PANTHER" id="PTHR30349">
    <property type="entry name" value="PHAGE INTEGRASE-RELATED"/>
    <property type="match status" value="1"/>
</dbReference>
<keyword evidence="1" id="KW-0233">DNA recombination</keyword>
<dbReference type="InterPro" id="IPR013762">
    <property type="entry name" value="Integrase-like_cat_sf"/>
</dbReference>
<gene>
    <name evidence="3" type="ORF">LEP48_13635</name>
</gene>
<name>A0ABS7ZKS5_9MICO</name>
<dbReference type="InterPro" id="IPR050090">
    <property type="entry name" value="Tyrosine_recombinase_XerCD"/>
</dbReference>
<reference evidence="3 4" key="1">
    <citation type="submission" date="2021-09" db="EMBL/GenBank/DDBJ databases">
        <title>Isoptericola luteus sp. nov., a novel bacterium isolated from Harbin, the capital city of Heilongjiang province.</title>
        <authorList>
            <person name="Li J."/>
        </authorList>
    </citation>
    <scope>NUCLEOTIDE SEQUENCE [LARGE SCALE GENOMIC DNA]</scope>
    <source>
        <strain evidence="3 4">NEAU-Y5</strain>
    </source>
</reference>
<dbReference type="Proteomes" id="UP001319870">
    <property type="component" value="Unassembled WGS sequence"/>
</dbReference>
<evidence type="ECO:0000259" key="2">
    <source>
        <dbReference type="PROSITE" id="PS51898"/>
    </source>
</evidence>
<dbReference type="InterPro" id="IPR011010">
    <property type="entry name" value="DNA_brk_join_enz"/>
</dbReference>
<evidence type="ECO:0000313" key="3">
    <source>
        <dbReference type="EMBL" id="MCA5894380.1"/>
    </source>
</evidence>
<comment type="caution">
    <text evidence="3">The sequence shown here is derived from an EMBL/GenBank/DDBJ whole genome shotgun (WGS) entry which is preliminary data.</text>
</comment>
<keyword evidence="4" id="KW-1185">Reference proteome</keyword>
<dbReference type="Pfam" id="PF00589">
    <property type="entry name" value="Phage_integrase"/>
    <property type="match status" value="1"/>
</dbReference>
<protein>
    <submittedName>
        <fullName evidence="3">Site-specific integrase</fullName>
    </submittedName>
</protein>
<dbReference type="SUPFAM" id="SSF56349">
    <property type="entry name" value="DNA breaking-rejoining enzymes"/>
    <property type="match status" value="1"/>
</dbReference>
<dbReference type="PROSITE" id="PS51898">
    <property type="entry name" value="TYR_RECOMBINASE"/>
    <property type="match status" value="1"/>
</dbReference>
<evidence type="ECO:0000313" key="4">
    <source>
        <dbReference type="Proteomes" id="UP001319870"/>
    </source>
</evidence>
<proteinExistence type="predicted"/>
<dbReference type="InterPro" id="IPR002104">
    <property type="entry name" value="Integrase_catalytic"/>
</dbReference>